<feature type="transmembrane region" description="Helical" evidence="7">
    <location>
        <begin position="53"/>
        <end position="74"/>
    </location>
</feature>
<dbReference type="SMART" id="SM00382">
    <property type="entry name" value="AAA"/>
    <property type="match status" value="1"/>
</dbReference>
<dbReference type="InterPro" id="IPR017871">
    <property type="entry name" value="ABC_transporter-like_CS"/>
</dbReference>
<evidence type="ECO:0000256" key="3">
    <source>
        <dbReference type="ARBA" id="ARBA00022741"/>
    </source>
</evidence>
<organism evidence="10 11">
    <name type="scientific">Laceyella sacchari</name>
    <name type="common">Thermoactinomyces thalpophilus</name>
    <dbReference type="NCBI Taxonomy" id="37482"/>
    <lineage>
        <taxon>Bacteria</taxon>
        <taxon>Bacillati</taxon>
        <taxon>Bacillota</taxon>
        <taxon>Bacilli</taxon>
        <taxon>Bacillales</taxon>
        <taxon>Thermoactinomycetaceae</taxon>
        <taxon>Laceyella</taxon>
    </lineage>
</organism>
<feature type="domain" description="ABC transmembrane type-1" evidence="9">
    <location>
        <begin position="17"/>
        <end position="299"/>
    </location>
</feature>
<keyword evidence="6 7" id="KW-0472">Membrane</keyword>
<dbReference type="CDD" id="cd18549">
    <property type="entry name" value="ABC_6TM_YwjA_like"/>
    <property type="match status" value="1"/>
</dbReference>
<evidence type="ECO:0000259" key="9">
    <source>
        <dbReference type="PROSITE" id="PS50929"/>
    </source>
</evidence>
<dbReference type="PROSITE" id="PS50929">
    <property type="entry name" value="ABC_TM1F"/>
    <property type="match status" value="1"/>
</dbReference>
<gene>
    <name evidence="10" type="ORF">NYR52_02300</name>
</gene>
<evidence type="ECO:0000256" key="4">
    <source>
        <dbReference type="ARBA" id="ARBA00022840"/>
    </source>
</evidence>
<evidence type="ECO:0000256" key="1">
    <source>
        <dbReference type="ARBA" id="ARBA00004651"/>
    </source>
</evidence>
<sequence>MLRKFFSYYKPYKGLFLLDFTCAVFAGLLELGFPLVVNQFIDRLLPSRDWPLILWASAGLLALYGLSAGLQYVVTYWGHMLGINIETDMRRKLFDHIQKLSFRFFDNNKTGHLLSRLTNDLMEIGEMAHHGPEDVFIAIMTLMGAFLFMAMIHLKLAVLTFLVIPVLLWLTIMFNRKMTKAVYQLYSDIADFNATVEDNVSGMRVVQAFANEDHERSRFSVNNLRFRLSKLLSYKIMAMNLSISYMLMRLVTLFILICGTWFVIRNELTYGEFVGFVLLSNILFRPIEKINAVIESYPKGIAGFKRYIELLETEPDIADAPDAVEVTQLRGDIRYENVTFSYEADKPVLKSINLTIRAGETVAFVGASGAGKTTLCSLLPRFYEVDQGRITIDGMDIRQIKLASLRRQIGIVQQDVFLFAGTIRENILYGQLHASEEEVWEAARRAQLDEWIRSLPEGMDTVIGERGVKLSGGQKQRLSIARIFLKNPPILILDEATSALDTETEAAIQKSLSELSTGRTTLVIAHRLATIKHADRIVVMTPDGIAEEGRFDELMARQGHYHRLHQAQFEWV</sequence>
<dbReference type="SUPFAM" id="SSF52540">
    <property type="entry name" value="P-loop containing nucleoside triphosphate hydrolases"/>
    <property type="match status" value="1"/>
</dbReference>
<dbReference type="GO" id="GO:0005524">
    <property type="term" value="F:ATP binding"/>
    <property type="evidence" value="ECO:0007669"/>
    <property type="project" value="UniProtKB-KW"/>
</dbReference>
<keyword evidence="11" id="KW-1185">Reference proteome</keyword>
<feature type="transmembrane region" description="Helical" evidence="7">
    <location>
        <begin position="243"/>
        <end position="264"/>
    </location>
</feature>
<dbReference type="InterPro" id="IPR036640">
    <property type="entry name" value="ABC1_TM_sf"/>
</dbReference>
<proteinExistence type="predicted"/>
<evidence type="ECO:0000313" key="10">
    <source>
        <dbReference type="EMBL" id="UWE04018.1"/>
    </source>
</evidence>
<dbReference type="InterPro" id="IPR039421">
    <property type="entry name" value="Type_1_exporter"/>
</dbReference>
<dbReference type="SUPFAM" id="SSF90123">
    <property type="entry name" value="ABC transporter transmembrane region"/>
    <property type="match status" value="1"/>
</dbReference>
<dbReference type="InterPro" id="IPR027417">
    <property type="entry name" value="P-loop_NTPase"/>
</dbReference>
<dbReference type="PROSITE" id="PS50893">
    <property type="entry name" value="ABC_TRANSPORTER_2"/>
    <property type="match status" value="1"/>
</dbReference>
<evidence type="ECO:0000256" key="5">
    <source>
        <dbReference type="ARBA" id="ARBA00022989"/>
    </source>
</evidence>
<evidence type="ECO:0000313" key="11">
    <source>
        <dbReference type="Proteomes" id="UP001058650"/>
    </source>
</evidence>
<keyword evidence="4 10" id="KW-0067">ATP-binding</keyword>
<name>A0ABY5U2Z6_LACSH</name>
<dbReference type="InterPro" id="IPR003593">
    <property type="entry name" value="AAA+_ATPase"/>
</dbReference>
<evidence type="ECO:0000256" key="7">
    <source>
        <dbReference type="SAM" id="Phobius"/>
    </source>
</evidence>
<dbReference type="InterPro" id="IPR003439">
    <property type="entry name" value="ABC_transporter-like_ATP-bd"/>
</dbReference>
<keyword evidence="2 7" id="KW-0812">Transmembrane</keyword>
<dbReference type="CDD" id="cd03251">
    <property type="entry name" value="ABCC_MsbA"/>
    <property type="match status" value="1"/>
</dbReference>
<feature type="transmembrane region" description="Helical" evidence="7">
    <location>
        <begin position="158"/>
        <end position="175"/>
    </location>
</feature>
<evidence type="ECO:0000256" key="2">
    <source>
        <dbReference type="ARBA" id="ARBA00022692"/>
    </source>
</evidence>
<dbReference type="PANTHER" id="PTHR43394:SF1">
    <property type="entry name" value="ATP-BINDING CASSETTE SUB-FAMILY B MEMBER 10, MITOCHONDRIAL"/>
    <property type="match status" value="1"/>
</dbReference>
<comment type="subcellular location">
    <subcellularLocation>
        <location evidence="1">Cell membrane</location>
        <topology evidence="1">Multi-pass membrane protein</topology>
    </subcellularLocation>
</comment>
<dbReference type="Gene3D" id="1.20.1560.10">
    <property type="entry name" value="ABC transporter type 1, transmembrane domain"/>
    <property type="match status" value="1"/>
</dbReference>
<keyword evidence="3" id="KW-0547">Nucleotide-binding</keyword>
<protein>
    <submittedName>
        <fullName evidence="10">ABC transporter ATP-binding protein/permease</fullName>
    </submittedName>
</protein>
<evidence type="ECO:0000256" key="6">
    <source>
        <dbReference type="ARBA" id="ARBA00023136"/>
    </source>
</evidence>
<dbReference type="PROSITE" id="PS00211">
    <property type="entry name" value="ABC_TRANSPORTER_1"/>
    <property type="match status" value="1"/>
</dbReference>
<dbReference type="EMBL" id="CP103866">
    <property type="protein sequence ID" value="UWE04018.1"/>
    <property type="molecule type" value="Genomic_DNA"/>
</dbReference>
<keyword evidence="5 7" id="KW-1133">Transmembrane helix</keyword>
<dbReference type="Pfam" id="PF00005">
    <property type="entry name" value="ABC_tran"/>
    <property type="match status" value="1"/>
</dbReference>
<dbReference type="InterPro" id="IPR011527">
    <property type="entry name" value="ABC1_TM_dom"/>
</dbReference>
<feature type="transmembrane region" description="Helical" evidence="7">
    <location>
        <begin position="12"/>
        <end position="33"/>
    </location>
</feature>
<dbReference type="PANTHER" id="PTHR43394">
    <property type="entry name" value="ATP-DEPENDENT PERMEASE MDL1, MITOCHONDRIAL"/>
    <property type="match status" value="1"/>
</dbReference>
<dbReference type="Gene3D" id="3.40.50.300">
    <property type="entry name" value="P-loop containing nucleotide triphosphate hydrolases"/>
    <property type="match status" value="1"/>
</dbReference>
<feature type="domain" description="ABC transporter" evidence="8">
    <location>
        <begin position="333"/>
        <end position="567"/>
    </location>
</feature>
<reference evidence="10" key="1">
    <citation type="submission" date="2022-08" db="EMBL/GenBank/DDBJ databases">
        <title>The complete genome sequence of the thermophilic bacterium Laceyella sacchari FBKL4.010 reveals the basis for tetramethylpyrazine biosynthesis in Moutai-flavor Daqu.</title>
        <authorList>
            <person name="Li D."/>
            <person name="Huang W."/>
            <person name="Wang C."/>
            <person name="Qiu S."/>
        </authorList>
    </citation>
    <scope>NUCLEOTIDE SEQUENCE</scope>
    <source>
        <strain evidence="10">FBKL4.014</strain>
    </source>
</reference>
<dbReference type="Proteomes" id="UP001058650">
    <property type="component" value="Chromosome"/>
</dbReference>
<dbReference type="Pfam" id="PF00664">
    <property type="entry name" value="ABC_membrane"/>
    <property type="match status" value="1"/>
</dbReference>
<accession>A0ABY5U2Z6</accession>
<evidence type="ECO:0000259" key="8">
    <source>
        <dbReference type="PROSITE" id="PS50893"/>
    </source>
</evidence>
<dbReference type="RefSeq" id="WP_132223436.1">
    <property type="nucleotide sequence ID" value="NZ_CP103866.1"/>
</dbReference>